<sequence length="438" mass="49822">MKKVLVISYYFPPAGGPGVQRWLKFVKYLRDEGYEPVLYVPQGAAYPVTDESLAAEIPPGLTIYRGRIVEPSSIFSSGKKISAGFIDASSGKKGWKSRLMTWVRANVFIPDARMLWIRPSVRRLKKILREEGIDTLISTGPPHSTHLIALGLKRADPHLQWIADFRDPWTKIDYFHHLPLTRWARRRHFRLESEVLARADQVIVVTPSMARDYRPRVRGRLHVITNGYDTEDLPDSPPPLDEKFTLCHVGSLNADRNPYELWEVLARLRAQDPAFRDDLRICLTGNVSPAVFETLRKNGLDDCVQHIPYVPHAQVVRSQHAARVLLMLMNRTPDGALYIAGKLFEYLAAARPVLLVGFAHSDAADILRECRAGYALDFSDREGLEEALRNLYRQYRLGQDTGRETDPQSEKYTRRALTARLAREVLACPPEHPSPEES</sequence>
<evidence type="ECO:0000259" key="1">
    <source>
        <dbReference type="Pfam" id="PF13439"/>
    </source>
</evidence>
<comment type="caution">
    <text evidence="2">The sequence shown here is derived from an EMBL/GenBank/DDBJ whole genome shotgun (WGS) entry which is preliminary data.</text>
</comment>
<proteinExistence type="predicted"/>
<dbReference type="EMBL" id="DVLY01000043">
    <property type="protein sequence ID" value="HIT97547.1"/>
    <property type="molecule type" value="Genomic_DNA"/>
</dbReference>
<feature type="domain" description="Glycosyltransferase subfamily 4-like N-terminal" evidence="1">
    <location>
        <begin position="99"/>
        <end position="231"/>
    </location>
</feature>
<dbReference type="SUPFAM" id="SSF53756">
    <property type="entry name" value="UDP-Glycosyltransferase/glycogen phosphorylase"/>
    <property type="match status" value="1"/>
</dbReference>
<reference evidence="2" key="1">
    <citation type="submission" date="2020-10" db="EMBL/GenBank/DDBJ databases">
        <authorList>
            <person name="Gilroy R."/>
        </authorList>
    </citation>
    <scope>NUCLEOTIDE SEQUENCE</scope>
    <source>
        <strain evidence="2">1383</strain>
    </source>
</reference>
<dbReference type="InterPro" id="IPR028098">
    <property type="entry name" value="Glyco_trans_4-like_N"/>
</dbReference>
<dbReference type="Gene3D" id="3.40.50.2000">
    <property type="entry name" value="Glycogen Phosphorylase B"/>
    <property type="match status" value="2"/>
</dbReference>
<organism evidence="2 3">
    <name type="scientific">Candidatus Merdimorpha stercoravium</name>
    <dbReference type="NCBI Taxonomy" id="2840863"/>
    <lineage>
        <taxon>Bacteria</taxon>
        <taxon>Pseudomonadati</taxon>
        <taxon>Bacteroidota</taxon>
        <taxon>Flavobacteriia</taxon>
        <taxon>Flavobacteriales</taxon>
        <taxon>Candidatus Merdimorpha</taxon>
    </lineage>
</organism>
<dbReference type="Proteomes" id="UP000824161">
    <property type="component" value="Unassembled WGS sequence"/>
</dbReference>
<gene>
    <name evidence="2" type="ORF">IAC44_01775</name>
</gene>
<dbReference type="GO" id="GO:0016757">
    <property type="term" value="F:glycosyltransferase activity"/>
    <property type="evidence" value="ECO:0007669"/>
    <property type="project" value="UniProtKB-ARBA"/>
</dbReference>
<dbReference type="AlphaFoldDB" id="A0A9D1KT34"/>
<dbReference type="CDD" id="cd03794">
    <property type="entry name" value="GT4_WbuB-like"/>
    <property type="match status" value="1"/>
</dbReference>
<evidence type="ECO:0000313" key="2">
    <source>
        <dbReference type="EMBL" id="HIT97547.1"/>
    </source>
</evidence>
<reference evidence="2" key="2">
    <citation type="journal article" date="2021" name="PeerJ">
        <title>Extensive microbial diversity within the chicken gut microbiome revealed by metagenomics and culture.</title>
        <authorList>
            <person name="Gilroy R."/>
            <person name="Ravi A."/>
            <person name="Getino M."/>
            <person name="Pursley I."/>
            <person name="Horton D.L."/>
            <person name="Alikhan N.F."/>
            <person name="Baker D."/>
            <person name="Gharbi K."/>
            <person name="Hall N."/>
            <person name="Watson M."/>
            <person name="Adriaenssens E.M."/>
            <person name="Foster-Nyarko E."/>
            <person name="Jarju S."/>
            <person name="Secka A."/>
            <person name="Antonio M."/>
            <person name="Oren A."/>
            <person name="Chaudhuri R.R."/>
            <person name="La Ragione R."/>
            <person name="Hildebrand F."/>
            <person name="Pallen M.J."/>
        </authorList>
    </citation>
    <scope>NUCLEOTIDE SEQUENCE</scope>
    <source>
        <strain evidence="2">1383</strain>
    </source>
</reference>
<dbReference type="Pfam" id="PF13692">
    <property type="entry name" value="Glyco_trans_1_4"/>
    <property type="match status" value="1"/>
</dbReference>
<accession>A0A9D1KT34</accession>
<name>A0A9D1KT34_9FLAO</name>
<protein>
    <submittedName>
        <fullName evidence="2">Glycosyltransferase family 4 protein</fullName>
    </submittedName>
</protein>
<dbReference type="Pfam" id="PF13439">
    <property type="entry name" value="Glyco_transf_4"/>
    <property type="match status" value="1"/>
</dbReference>
<dbReference type="PANTHER" id="PTHR12526">
    <property type="entry name" value="GLYCOSYLTRANSFERASE"/>
    <property type="match status" value="1"/>
</dbReference>
<evidence type="ECO:0000313" key="3">
    <source>
        <dbReference type="Proteomes" id="UP000824161"/>
    </source>
</evidence>